<dbReference type="PANTHER" id="PTHR23289:SF2">
    <property type="entry name" value="CYTOCHROME C OXIDASE ASSEMBLY PROTEIN COX15 HOMOLOG"/>
    <property type="match status" value="1"/>
</dbReference>
<dbReference type="EMBL" id="JAFCMP010000534">
    <property type="protein sequence ID" value="KAG5176688.1"/>
    <property type="molecule type" value="Genomic_DNA"/>
</dbReference>
<comment type="caution">
    <text evidence="13">The sequence shown here is derived from an EMBL/GenBank/DDBJ whole genome shotgun (WGS) entry which is preliminary data.</text>
</comment>
<organism evidence="13 14">
    <name type="scientific">Tribonema minus</name>
    <dbReference type="NCBI Taxonomy" id="303371"/>
    <lineage>
        <taxon>Eukaryota</taxon>
        <taxon>Sar</taxon>
        <taxon>Stramenopiles</taxon>
        <taxon>Ochrophyta</taxon>
        <taxon>PX clade</taxon>
        <taxon>Xanthophyceae</taxon>
        <taxon>Tribonematales</taxon>
        <taxon>Tribonemataceae</taxon>
        <taxon>Tribonema</taxon>
    </lineage>
</organism>
<keyword evidence="3 12" id="KW-0812">Transmembrane</keyword>
<feature type="transmembrane region" description="Helical" evidence="12">
    <location>
        <begin position="72"/>
        <end position="90"/>
    </location>
</feature>
<protein>
    <submittedName>
        <fullName evidence="13">COX15-like protein</fullName>
    </submittedName>
</protein>
<gene>
    <name evidence="13" type="ORF">JKP88DRAFT_202883</name>
</gene>
<dbReference type="InterPro" id="IPR003780">
    <property type="entry name" value="COX15/CtaA_fam"/>
</dbReference>
<evidence type="ECO:0000256" key="10">
    <source>
        <dbReference type="ARBA" id="ARBA00044501"/>
    </source>
</evidence>
<dbReference type="AlphaFoldDB" id="A0A835YUA1"/>
<evidence type="ECO:0000256" key="5">
    <source>
        <dbReference type="ARBA" id="ARBA00022989"/>
    </source>
</evidence>
<dbReference type="GO" id="GO:0006784">
    <property type="term" value="P:heme A biosynthetic process"/>
    <property type="evidence" value="ECO:0007669"/>
    <property type="project" value="InterPro"/>
</dbReference>
<dbReference type="Proteomes" id="UP000664859">
    <property type="component" value="Unassembled WGS sequence"/>
</dbReference>
<comment type="cofactor">
    <cofactor evidence="1">
        <name>heme b</name>
        <dbReference type="ChEBI" id="CHEBI:60344"/>
    </cofactor>
</comment>
<keyword evidence="9 12" id="KW-0472">Membrane</keyword>
<evidence type="ECO:0000256" key="1">
    <source>
        <dbReference type="ARBA" id="ARBA00001970"/>
    </source>
</evidence>
<evidence type="ECO:0000256" key="11">
    <source>
        <dbReference type="ARBA" id="ARBA00048044"/>
    </source>
</evidence>
<feature type="transmembrane region" description="Helical" evidence="12">
    <location>
        <begin position="203"/>
        <end position="223"/>
    </location>
</feature>
<evidence type="ECO:0000256" key="2">
    <source>
        <dbReference type="ARBA" id="ARBA00004141"/>
    </source>
</evidence>
<evidence type="ECO:0000256" key="4">
    <source>
        <dbReference type="ARBA" id="ARBA00022723"/>
    </source>
</evidence>
<evidence type="ECO:0000313" key="13">
    <source>
        <dbReference type="EMBL" id="KAG5176688.1"/>
    </source>
</evidence>
<dbReference type="GO" id="GO:0005743">
    <property type="term" value="C:mitochondrial inner membrane"/>
    <property type="evidence" value="ECO:0007669"/>
    <property type="project" value="TreeGrafter"/>
</dbReference>
<evidence type="ECO:0000256" key="12">
    <source>
        <dbReference type="SAM" id="Phobius"/>
    </source>
</evidence>
<feature type="transmembrane region" description="Helical" evidence="12">
    <location>
        <begin position="307"/>
        <end position="332"/>
    </location>
</feature>
<comment type="catalytic activity">
    <reaction evidence="11">
        <text>Fe(II)-heme o + 2 A + H2O = Fe(II)-heme a + 2 AH2</text>
        <dbReference type="Rhea" id="RHEA:63388"/>
        <dbReference type="ChEBI" id="CHEBI:13193"/>
        <dbReference type="ChEBI" id="CHEBI:15377"/>
        <dbReference type="ChEBI" id="CHEBI:17499"/>
        <dbReference type="ChEBI" id="CHEBI:60530"/>
        <dbReference type="ChEBI" id="CHEBI:61715"/>
        <dbReference type="EC" id="1.17.99.9"/>
    </reaction>
    <physiologicalReaction direction="left-to-right" evidence="11">
        <dbReference type="Rhea" id="RHEA:63389"/>
    </physiologicalReaction>
</comment>
<keyword evidence="5 12" id="KW-1133">Transmembrane helix</keyword>
<keyword evidence="14" id="KW-1185">Reference proteome</keyword>
<dbReference type="Pfam" id="PF02628">
    <property type="entry name" value="COX15-CtaA"/>
    <property type="match status" value="1"/>
</dbReference>
<sequence>MVTVGGVTRLTRSGLSMTDWKLQGSLPPLNEAEWEAEFARYKQFPEYQQRQHQGMTLDDFKYIFWWEYGHRMLGRALGVVYGAPLLYFAARGALPRHIRGRAAALLALGAAQGLVGWWMVKSGLHEGTLARLRGAGGGEGEGGERVQIRVSPYRLAAHLGMAFTTFALLVHTGLDALHGPGAARQVRTCVDVLSLPLARVLRGAALTTAALSFVTALSGAFVAGNDAGRAYNTFPRMLPDRWLPVEILEMEPLWRNFFENTATVQAVHRALAMTALGAAVGTFVIARRGQMGALWVALPAGARSAQSFVTAVALGQVTLGVSTLLLCVPLPLAAAHQAGALALLGGGVWSAHALRFAAARVARGAIR</sequence>
<dbReference type="InterPro" id="IPR023754">
    <property type="entry name" value="HemeA_Synthase_type2"/>
</dbReference>
<evidence type="ECO:0000256" key="9">
    <source>
        <dbReference type="ARBA" id="ARBA00023136"/>
    </source>
</evidence>
<reference evidence="13" key="1">
    <citation type="submission" date="2021-02" db="EMBL/GenBank/DDBJ databases">
        <title>First Annotated Genome of the Yellow-green Alga Tribonema minus.</title>
        <authorList>
            <person name="Mahan K.M."/>
        </authorList>
    </citation>
    <scope>NUCLEOTIDE SEQUENCE</scope>
    <source>
        <strain evidence="13">UTEX B ZZ1240</strain>
    </source>
</reference>
<dbReference type="GO" id="GO:0120547">
    <property type="term" value="F:heme A synthase activity"/>
    <property type="evidence" value="ECO:0007669"/>
    <property type="project" value="UniProtKB-EC"/>
</dbReference>
<evidence type="ECO:0000256" key="8">
    <source>
        <dbReference type="ARBA" id="ARBA00023133"/>
    </source>
</evidence>
<evidence type="ECO:0000256" key="3">
    <source>
        <dbReference type="ARBA" id="ARBA00022692"/>
    </source>
</evidence>
<comment type="subcellular location">
    <subcellularLocation>
        <location evidence="2">Membrane</location>
        <topology evidence="2">Multi-pass membrane protein</topology>
    </subcellularLocation>
</comment>
<accession>A0A835YUA1</accession>
<dbReference type="GO" id="GO:0046872">
    <property type="term" value="F:metal ion binding"/>
    <property type="evidence" value="ECO:0007669"/>
    <property type="project" value="UniProtKB-KW"/>
</dbReference>
<dbReference type="GO" id="GO:0016653">
    <property type="term" value="F:oxidoreductase activity, acting on NAD(P)H, heme protein as acceptor"/>
    <property type="evidence" value="ECO:0007669"/>
    <property type="project" value="TreeGrafter"/>
</dbReference>
<feature type="transmembrane region" description="Helical" evidence="12">
    <location>
        <begin position="155"/>
        <end position="177"/>
    </location>
</feature>
<keyword evidence="7" id="KW-0408">Iron</keyword>
<keyword evidence="6" id="KW-0560">Oxidoreductase</keyword>
<feature type="transmembrane region" description="Helical" evidence="12">
    <location>
        <begin position="338"/>
        <end position="358"/>
    </location>
</feature>
<evidence type="ECO:0000313" key="14">
    <source>
        <dbReference type="Proteomes" id="UP000664859"/>
    </source>
</evidence>
<keyword evidence="8" id="KW-0350">Heme biosynthesis</keyword>
<proteinExistence type="predicted"/>
<name>A0A835YUA1_9STRA</name>
<comment type="pathway">
    <text evidence="10">Porphyrin-containing compound metabolism; heme A biosynthesis; heme A from heme O: step 1/1.</text>
</comment>
<evidence type="ECO:0000256" key="7">
    <source>
        <dbReference type="ARBA" id="ARBA00023004"/>
    </source>
</evidence>
<evidence type="ECO:0000256" key="6">
    <source>
        <dbReference type="ARBA" id="ARBA00023002"/>
    </source>
</evidence>
<keyword evidence="4" id="KW-0479">Metal-binding</keyword>
<dbReference type="PANTHER" id="PTHR23289">
    <property type="entry name" value="CYTOCHROME C OXIDASE ASSEMBLY PROTEIN COX15"/>
    <property type="match status" value="1"/>
</dbReference>
<dbReference type="OrthoDB" id="1726137at2759"/>